<accession>X0XZB9</accession>
<name>X0XZB9_9ZZZZ</name>
<gene>
    <name evidence="1" type="ORF">S01H1_69543</name>
</gene>
<dbReference type="AlphaFoldDB" id="X0XZB9"/>
<dbReference type="EMBL" id="BARS01046184">
    <property type="protein sequence ID" value="GAG40487.1"/>
    <property type="molecule type" value="Genomic_DNA"/>
</dbReference>
<comment type="caution">
    <text evidence="1">The sequence shown here is derived from an EMBL/GenBank/DDBJ whole genome shotgun (WGS) entry which is preliminary data.</text>
</comment>
<organism evidence="1">
    <name type="scientific">marine sediment metagenome</name>
    <dbReference type="NCBI Taxonomy" id="412755"/>
    <lineage>
        <taxon>unclassified sequences</taxon>
        <taxon>metagenomes</taxon>
        <taxon>ecological metagenomes</taxon>
    </lineage>
</organism>
<evidence type="ECO:0000313" key="1">
    <source>
        <dbReference type="EMBL" id="GAG40487.1"/>
    </source>
</evidence>
<protein>
    <submittedName>
        <fullName evidence="1">Uncharacterized protein</fullName>
    </submittedName>
</protein>
<proteinExistence type="predicted"/>
<reference evidence="1" key="1">
    <citation type="journal article" date="2014" name="Front. Microbiol.">
        <title>High frequency of phylogenetically diverse reductive dehalogenase-homologous genes in deep subseafloor sedimentary metagenomes.</title>
        <authorList>
            <person name="Kawai M."/>
            <person name="Futagami T."/>
            <person name="Toyoda A."/>
            <person name="Takaki Y."/>
            <person name="Nishi S."/>
            <person name="Hori S."/>
            <person name="Arai W."/>
            <person name="Tsubouchi T."/>
            <person name="Morono Y."/>
            <person name="Uchiyama I."/>
            <person name="Ito T."/>
            <person name="Fujiyama A."/>
            <person name="Inagaki F."/>
            <person name="Takami H."/>
        </authorList>
    </citation>
    <scope>NUCLEOTIDE SEQUENCE</scope>
    <source>
        <strain evidence="1">Expedition CK06-06</strain>
    </source>
</reference>
<sequence length="150" mass="15785">MARGDLLVFDEALAYMLDGGWEAADEIWVGLVTENNLVDTAAVPAYAAGGTTNYTAIATAGNYAAGGLLLDTLANCVTEVDGVMTFTDTGASVTWAQHASNPQDADHAVIYNDTQANYCIAFIDLDGPIDMQAGALTITWHATGMFTVNR</sequence>